<evidence type="ECO:0000256" key="4">
    <source>
        <dbReference type="ARBA" id="ARBA00022989"/>
    </source>
</evidence>
<dbReference type="InterPro" id="IPR051103">
    <property type="entry name" value="Plant_metabolite_P450s"/>
</dbReference>
<keyword evidence="2" id="KW-0812">Transmembrane</keyword>
<evidence type="ECO:0000256" key="2">
    <source>
        <dbReference type="ARBA" id="ARBA00022692"/>
    </source>
</evidence>
<dbReference type="AlphaFoldDB" id="A0A4S4D7J8"/>
<evidence type="ECO:0000313" key="10">
    <source>
        <dbReference type="Proteomes" id="UP000306102"/>
    </source>
</evidence>
<keyword evidence="4" id="KW-1133">Transmembrane helix</keyword>
<keyword evidence="10" id="KW-1185">Reference proteome</keyword>
<evidence type="ECO:0000256" key="1">
    <source>
        <dbReference type="ARBA" id="ARBA00004167"/>
    </source>
</evidence>
<keyword evidence="5 8" id="KW-0560">Oxidoreductase</keyword>
<proteinExistence type="inferred from homology"/>
<keyword evidence="8" id="KW-0503">Monooxygenase</keyword>
<sequence>MKKLEKERLMVEQAWREKRDAILTMVLNKLINENFSNLEHILRQVRTKHGPILTLHIGSRPSIFITTCELADRALVQNATIFANHPQAIKTTKVIFSNHRTVSSAAYRSLWKVLRQDFAYVLHPSQLNVYSGGRKWAYDVLKKELLDIVEQPESRNKAIHVQDHFQHVLWKELLEIRKKQEDVLVPLIRQCRRKINNTKEGDEGESIVSYVDTLFDLRLSQENNAETELSEGEMLSLCSEFINGDTDTHTTTLQWVMANLVKHQEVQEKLYREISAMVKRGEEIKEQDLEKMPYLEAIVLETLRRHPLGHFILPRVVIEDTVMEGYDILMNAMMGWDPNVWEDPMEFRPERFMTEEGGQEEVVFDIKGAKEIKMMPFGAGKRVCPAITLALLHQKYFVANLVRDFKWTSEGGEEVDLSEKQDFTMLDEEDDETLALMEDPLLFHYTKKNSRLDLQSFERDDDGFGPNRLQELKSFRVLMKVSREKEEET</sequence>
<dbReference type="InterPro" id="IPR001128">
    <property type="entry name" value="Cyt_P450"/>
</dbReference>
<dbReference type="Gene3D" id="1.10.630.10">
    <property type="entry name" value="Cytochrome P450"/>
    <property type="match status" value="2"/>
</dbReference>
<reference evidence="9 10" key="1">
    <citation type="journal article" date="2018" name="Proc. Natl. Acad. Sci. U.S.A.">
        <title>Draft genome sequence of Camellia sinensis var. sinensis provides insights into the evolution of the tea genome and tea quality.</title>
        <authorList>
            <person name="Wei C."/>
            <person name="Yang H."/>
            <person name="Wang S."/>
            <person name="Zhao J."/>
            <person name="Liu C."/>
            <person name="Gao L."/>
            <person name="Xia E."/>
            <person name="Lu Y."/>
            <person name="Tai Y."/>
            <person name="She G."/>
            <person name="Sun J."/>
            <person name="Cao H."/>
            <person name="Tong W."/>
            <person name="Gao Q."/>
            <person name="Li Y."/>
            <person name="Deng W."/>
            <person name="Jiang X."/>
            <person name="Wang W."/>
            <person name="Chen Q."/>
            <person name="Zhang S."/>
            <person name="Li H."/>
            <person name="Wu J."/>
            <person name="Wang P."/>
            <person name="Li P."/>
            <person name="Shi C."/>
            <person name="Zheng F."/>
            <person name="Jian J."/>
            <person name="Huang B."/>
            <person name="Shan D."/>
            <person name="Shi M."/>
            <person name="Fang C."/>
            <person name="Yue Y."/>
            <person name="Li F."/>
            <person name="Li D."/>
            <person name="Wei S."/>
            <person name="Han B."/>
            <person name="Jiang C."/>
            <person name="Yin Y."/>
            <person name="Xia T."/>
            <person name="Zhang Z."/>
            <person name="Bennetzen J.L."/>
            <person name="Zhao S."/>
            <person name="Wan X."/>
        </authorList>
    </citation>
    <scope>NUCLEOTIDE SEQUENCE [LARGE SCALE GENOMIC DNA]</scope>
    <source>
        <strain evidence="10">cv. Shuchazao</strain>
        <tissue evidence="9">Leaf</tissue>
    </source>
</reference>
<evidence type="ECO:0000256" key="8">
    <source>
        <dbReference type="RuleBase" id="RU000461"/>
    </source>
</evidence>
<dbReference type="STRING" id="542762.A0A4S4D7J8"/>
<dbReference type="GO" id="GO:0016020">
    <property type="term" value="C:membrane"/>
    <property type="evidence" value="ECO:0007669"/>
    <property type="project" value="UniProtKB-SubCell"/>
</dbReference>
<dbReference type="PANTHER" id="PTHR24298">
    <property type="entry name" value="FLAVONOID 3'-MONOOXYGENASE-RELATED"/>
    <property type="match status" value="1"/>
</dbReference>
<dbReference type="GO" id="GO:0016709">
    <property type="term" value="F:oxidoreductase activity, acting on paired donors, with incorporation or reduction of molecular oxygen, NAD(P)H as one donor, and incorporation of one atom of oxygen"/>
    <property type="evidence" value="ECO:0007669"/>
    <property type="project" value="TreeGrafter"/>
</dbReference>
<keyword evidence="6" id="KW-0472">Membrane</keyword>
<dbReference type="EMBL" id="SDRB02012232">
    <property type="protein sequence ID" value="THF98337.1"/>
    <property type="molecule type" value="Genomic_DNA"/>
</dbReference>
<protein>
    <submittedName>
        <fullName evidence="9">Uncharacterized protein</fullName>
    </submittedName>
</protein>
<dbReference type="PANTHER" id="PTHR24298:SF835">
    <property type="entry name" value="P450, PUTATIVE-RELATED"/>
    <property type="match status" value="1"/>
</dbReference>
<evidence type="ECO:0000256" key="5">
    <source>
        <dbReference type="ARBA" id="ARBA00023002"/>
    </source>
</evidence>
<keyword evidence="7 8" id="KW-0408">Iron</keyword>
<keyword evidence="7 8" id="KW-0349">Heme</keyword>
<dbReference type="SUPFAM" id="SSF48264">
    <property type="entry name" value="Cytochrome P450"/>
    <property type="match status" value="1"/>
</dbReference>
<dbReference type="GO" id="GO:0005506">
    <property type="term" value="F:iron ion binding"/>
    <property type="evidence" value="ECO:0007669"/>
    <property type="project" value="InterPro"/>
</dbReference>
<comment type="subcellular location">
    <subcellularLocation>
        <location evidence="1">Membrane</location>
        <topology evidence="1">Single-pass membrane protein</topology>
    </subcellularLocation>
</comment>
<evidence type="ECO:0000256" key="7">
    <source>
        <dbReference type="PIRSR" id="PIRSR602401-1"/>
    </source>
</evidence>
<evidence type="ECO:0000256" key="6">
    <source>
        <dbReference type="ARBA" id="ARBA00023136"/>
    </source>
</evidence>
<evidence type="ECO:0000313" key="9">
    <source>
        <dbReference type="EMBL" id="THF98337.1"/>
    </source>
</evidence>
<name>A0A4S4D7J8_CAMSN</name>
<comment type="cofactor">
    <cofactor evidence="7">
        <name>heme</name>
        <dbReference type="ChEBI" id="CHEBI:30413"/>
    </cofactor>
</comment>
<dbReference type="Pfam" id="PF00067">
    <property type="entry name" value="p450"/>
    <property type="match status" value="2"/>
</dbReference>
<accession>A0A4S4D7J8</accession>
<dbReference type="InterPro" id="IPR017972">
    <property type="entry name" value="Cyt_P450_CS"/>
</dbReference>
<dbReference type="PRINTS" id="PR00463">
    <property type="entry name" value="EP450I"/>
</dbReference>
<dbReference type="InterPro" id="IPR036396">
    <property type="entry name" value="Cyt_P450_sf"/>
</dbReference>
<feature type="binding site" description="axial binding residue" evidence="7">
    <location>
        <position position="384"/>
    </location>
    <ligand>
        <name>heme</name>
        <dbReference type="ChEBI" id="CHEBI:30413"/>
    </ligand>
    <ligandPart>
        <name>Fe</name>
        <dbReference type="ChEBI" id="CHEBI:18248"/>
    </ligandPart>
</feature>
<comment type="similarity">
    <text evidence="8">Belongs to the cytochrome P450 family.</text>
</comment>
<dbReference type="PROSITE" id="PS00086">
    <property type="entry name" value="CYTOCHROME_P450"/>
    <property type="match status" value="1"/>
</dbReference>
<dbReference type="PRINTS" id="PR00385">
    <property type="entry name" value="P450"/>
</dbReference>
<dbReference type="Proteomes" id="UP000306102">
    <property type="component" value="Unassembled WGS sequence"/>
</dbReference>
<gene>
    <name evidence="9" type="ORF">TEA_009403</name>
</gene>
<keyword evidence="3 7" id="KW-0479">Metal-binding</keyword>
<evidence type="ECO:0000256" key="3">
    <source>
        <dbReference type="ARBA" id="ARBA00022723"/>
    </source>
</evidence>
<organism evidence="9 10">
    <name type="scientific">Camellia sinensis var. sinensis</name>
    <name type="common">China tea</name>
    <dbReference type="NCBI Taxonomy" id="542762"/>
    <lineage>
        <taxon>Eukaryota</taxon>
        <taxon>Viridiplantae</taxon>
        <taxon>Streptophyta</taxon>
        <taxon>Embryophyta</taxon>
        <taxon>Tracheophyta</taxon>
        <taxon>Spermatophyta</taxon>
        <taxon>Magnoliopsida</taxon>
        <taxon>eudicotyledons</taxon>
        <taxon>Gunneridae</taxon>
        <taxon>Pentapetalae</taxon>
        <taxon>asterids</taxon>
        <taxon>Ericales</taxon>
        <taxon>Theaceae</taxon>
        <taxon>Camellia</taxon>
    </lineage>
</organism>
<dbReference type="InterPro" id="IPR002401">
    <property type="entry name" value="Cyt_P450_E_grp-I"/>
</dbReference>
<dbReference type="GO" id="GO:0020037">
    <property type="term" value="F:heme binding"/>
    <property type="evidence" value="ECO:0007669"/>
    <property type="project" value="InterPro"/>
</dbReference>
<comment type="caution">
    <text evidence="9">The sequence shown here is derived from an EMBL/GenBank/DDBJ whole genome shotgun (WGS) entry which is preliminary data.</text>
</comment>